<dbReference type="GO" id="GO:0005085">
    <property type="term" value="F:guanyl-nucleotide exchange factor activity"/>
    <property type="evidence" value="ECO:0007669"/>
    <property type="project" value="TreeGrafter"/>
</dbReference>
<gene>
    <name evidence="2" type="ORF">CYMTET_5349</name>
</gene>
<dbReference type="PROSITE" id="PS50012">
    <property type="entry name" value="RCC1_3"/>
    <property type="match status" value="4"/>
</dbReference>
<organism evidence="2 3">
    <name type="scientific">Cymbomonas tetramitiformis</name>
    <dbReference type="NCBI Taxonomy" id="36881"/>
    <lineage>
        <taxon>Eukaryota</taxon>
        <taxon>Viridiplantae</taxon>
        <taxon>Chlorophyta</taxon>
        <taxon>Pyramimonadophyceae</taxon>
        <taxon>Pyramimonadales</taxon>
        <taxon>Pyramimonadaceae</taxon>
        <taxon>Cymbomonas</taxon>
    </lineage>
</organism>
<reference evidence="2 3" key="1">
    <citation type="journal article" date="2015" name="Genome Biol. Evol.">
        <title>Comparative Genomics of a Bacterivorous Green Alga Reveals Evolutionary Causalities and Consequences of Phago-Mixotrophic Mode of Nutrition.</title>
        <authorList>
            <person name="Burns J.A."/>
            <person name="Paasch A."/>
            <person name="Narechania A."/>
            <person name="Kim E."/>
        </authorList>
    </citation>
    <scope>NUCLEOTIDE SEQUENCE [LARGE SCALE GENOMIC DNA]</scope>
    <source>
        <strain evidence="2 3">PLY_AMNH</strain>
    </source>
</reference>
<dbReference type="InterPro" id="IPR000408">
    <property type="entry name" value="Reg_chr_condens"/>
</dbReference>
<feature type="repeat" description="RCC1" evidence="1">
    <location>
        <begin position="319"/>
        <end position="373"/>
    </location>
</feature>
<dbReference type="Pfam" id="PF00415">
    <property type="entry name" value="RCC1"/>
    <property type="match status" value="4"/>
</dbReference>
<dbReference type="PANTHER" id="PTHR45982">
    <property type="entry name" value="REGULATOR OF CHROMOSOME CONDENSATION"/>
    <property type="match status" value="1"/>
</dbReference>
<proteinExistence type="predicted"/>
<dbReference type="PROSITE" id="PS00626">
    <property type="entry name" value="RCC1_2"/>
    <property type="match status" value="4"/>
</dbReference>
<feature type="repeat" description="RCC1" evidence="1">
    <location>
        <begin position="265"/>
        <end position="318"/>
    </location>
</feature>
<evidence type="ECO:0008006" key="4">
    <source>
        <dbReference type="Google" id="ProtNLM"/>
    </source>
</evidence>
<name>A0AAE0LJG4_9CHLO</name>
<feature type="repeat" description="RCC1" evidence="1">
    <location>
        <begin position="213"/>
        <end position="264"/>
    </location>
</feature>
<dbReference type="Gene3D" id="2.130.10.30">
    <property type="entry name" value="Regulator of chromosome condensation 1/beta-lactamase-inhibitor protein II"/>
    <property type="match status" value="1"/>
</dbReference>
<dbReference type="AlphaFoldDB" id="A0AAE0LJG4"/>
<dbReference type="GO" id="GO:0005737">
    <property type="term" value="C:cytoplasm"/>
    <property type="evidence" value="ECO:0007669"/>
    <property type="project" value="TreeGrafter"/>
</dbReference>
<evidence type="ECO:0000256" key="1">
    <source>
        <dbReference type="PROSITE-ProRule" id="PRU00235"/>
    </source>
</evidence>
<accession>A0AAE0LJG4</accession>
<protein>
    <recommendedName>
        <fullName evidence="4">Ultraviolet-B receptor UVR8</fullName>
    </recommendedName>
</protein>
<dbReference type="EMBL" id="LGRX02000998">
    <property type="protein sequence ID" value="KAK3287120.1"/>
    <property type="molecule type" value="Genomic_DNA"/>
</dbReference>
<dbReference type="InterPro" id="IPR009091">
    <property type="entry name" value="RCC1/BLIP-II"/>
</dbReference>
<comment type="caution">
    <text evidence="2">The sequence shown here is derived from an EMBL/GenBank/DDBJ whole genome shotgun (WGS) entry which is preliminary data.</text>
</comment>
<keyword evidence="3" id="KW-1185">Reference proteome</keyword>
<dbReference type="PRINTS" id="PR00633">
    <property type="entry name" value="RCCNDNSATION"/>
</dbReference>
<dbReference type="SUPFAM" id="SSF50985">
    <property type="entry name" value="RCC1/BLIP-II"/>
    <property type="match status" value="1"/>
</dbReference>
<dbReference type="InterPro" id="IPR051553">
    <property type="entry name" value="Ran_GTPase-activating"/>
</dbReference>
<evidence type="ECO:0000313" key="2">
    <source>
        <dbReference type="EMBL" id="KAK3287120.1"/>
    </source>
</evidence>
<dbReference type="PANTHER" id="PTHR45982:SF1">
    <property type="entry name" value="REGULATOR OF CHROMOSOME CONDENSATION"/>
    <property type="match status" value="1"/>
</dbReference>
<sequence length="492" mass="53014">MRCLQWGLFASGEPPALLPSHTTTVPALQHLLKAGFGFSIGVTDIGSTYVWPSNLLAGNPEVRNVLDGTQQCHVDRAAETDTSETRIQIEHKDAGCVGAGWAHIVAVSKSNCIYETARQVDVSRPGSILSLTHTLSPSQGRVILLAAGEQHSVLISDSGMAYSWGRGECGQLGHGTRENAWCPKQLLYRGSGRGHVARIACGARHTLLLATDGHVYACGWGLYGQCGTGDTADELEALPVAGLGGLGICELSAGMSHSVALTSSGDVYAWGWNDAGQLGTGTDTTIEIVPQLLEAPELEGTICSVSCGARHTMALDHEGRIWSWGWNQYGQLGTGDTLNQRYPAATILPDQCVASHISSLPHGPLRLGHARREPVIDDAVVEPEPQVTIMHDGDAVLYPKQFIDSEPPFEQSFMDNMSVKLGFFEPKPEDCIVGFFADSVFLDSGPADPEDNFNMESGFPDFDTFDFFNLNFRIDSSNFYSELCFVDHLQSG</sequence>
<dbReference type="Proteomes" id="UP001190700">
    <property type="component" value="Unassembled WGS sequence"/>
</dbReference>
<feature type="repeat" description="RCC1" evidence="1">
    <location>
        <begin position="159"/>
        <end position="212"/>
    </location>
</feature>
<evidence type="ECO:0000313" key="3">
    <source>
        <dbReference type="Proteomes" id="UP001190700"/>
    </source>
</evidence>